<dbReference type="PANTHER" id="PTHR35526">
    <property type="entry name" value="ANTI-SIGMA-F FACTOR RSBW-RELATED"/>
    <property type="match status" value="1"/>
</dbReference>
<dbReference type="GO" id="GO:0004674">
    <property type="term" value="F:protein serine/threonine kinase activity"/>
    <property type="evidence" value="ECO:0007669"/>
    <property type="project" value="UniProtKB-KW"/>
</dbReference>
<evidence type="ECO:0000313" key="4">
    <source>
        <dbReference type="Proteomes" id="UP000579523"/>
    </source>
</evidence>
<sequence length="165" mass="17507">MTATVFGTGALHAMAIKEQPAPAPRLVVSERENGFRAVLDASPEAFRAVRALTRSMPTRHGIALGLGEVAELVVSELTGNVVRASSNGSASLVVEVYAIPPGIEVIVHDTVLEQPRRQEVALDSADAESGRGMALLDLLTDHWSVEPSPEPSFTKLIRCRISSAA</sequence>
<dbReference type="AlphaFoldDB" id="A0A7W7PXW4"/>
<keyword evidence="1" id="KW-0808">Transferase</keyword>
<evidence type="ECO:0000313" key="3">
    <source>
        <dbReference type="EMBL" id="MBB4903309.1"/>
    </source>
</evidence>
<organism evidence="3 4">
    <name type="scientific">Streptomyces griseomycini</name>
    <dbReference type="NCBI Taxonomy" id="66895"/>
    <lineage>
        <taxon>Bacteria</taxon>
        <taxon>Bacillati</taxon>
        <taxon>Actinomycetota</taxon>
        <taxon>Actinomycetes</taxon>
        <taxon>Kitasatosporales</taxon>
        <taxon>Streptomycetaceae</taxon>
        <taxon>Streptomyces</taxon>
    </lineage>
</organism>
<keyword evidence="1" id="KW-0418">Kinase</keyword>
<dbReference type="PANTHER" id="PTHR35526:SF3">
    <property type="entry name" value="ANTI-SIGMA-F FACTOR RSBW"/>
    <property type="match status" value="1"/>
</dbReference>
<feature type="domain" description="Histidine kinase/HSP90-like ATPase" evidence="2">
    <location>
        <begin position="40"/>
        <end position="148"/>
    </location>
</feature>
<dbReference type="InterPro" id="IPR050267">
    <property type="entry name" value="Anti-sigma-factor_SerPK"/>
</dbReference>
<protein>
    <submittedName>
        <fullName evidence="3">Anti-sigma regulatory factor (Ser/Thr protein kinase)</fullName>
    </submittedName>
</protein>
<dbReference type="CDD" id="cd16936">
    <property type="entry name" value="HATPase_RsbW-like"/>
    <property type="match status" value="1"/>
</dbReference>
<dbReference type="EMBL" id="JACHJI010000026">
    <property type="protein sequence ID" value="MBB4903309.1"/>
    <property type="molecule type" value="Genomic_DNA"/>
</dbReference>
<accession>A0A7W7PXW4</accession>
<dbReference type="InterPro" id="IPR036890">
    <property type="entry name" value="HATPase_C_sf"/>
</dbReference>
<dbReference type="Pfam" id="PF13581">
    <property type="entry name" value="HATPase_c_2"/>
    <property type="match status" value="1"/>
</dbReference>
<name>A0A7W7PXW4_9ACTN</name>
<dbReference type="Gene3D" id="3.30.565.10">
    <property type="entry name" value="Histidine kinase-like ATPase, C-terminal domain"/>
    <property type="match status" value="1"/>
</dbReference>
<proteinExistence type="predicted"/>
<dbReference type="Proteomes" id="UP000579523">
    <property type="component" value="Unassembled WGS sequence"/>
</dbReference>
<dbReference type="InterPro" id="IPR003594">
    <property type="entry name" value="HATPase_dom"/>
</dbReference>
<gene>
    <name evidence="3" type="ORF">FHS37_007406</name>
</gene>
<comment type="caution">
    <text evidence="3">The sequence shown here is derived from an EMBL/GenBank/DDBJ whole genome shotgun (WGS) entry which is preliminary data.</text>
</comment>
<evidence type="ECO:0000256" key="1">
    <source>
        <dbReference type="ARBA" id="ARBA00022527"/>
    </source>
</evidence>
<evidence type="ECO:0000259" key="2">
    <source>
        <dbReference type="Pfam" id="PF13581"/>
    </source>
</evidence>
<dbReference type="RefSeq" id="WP_184829247.1">
    <property type="nucleotide sequence ID" value="NZ_BMTK01000020.1"/>
</dbReference>
<keyword evidence="1" id="KW-0723">Serine/threonine-protein kinase</keyword>
<keyword evidence="4" id="KW-1185">Reference proteome</keyword>
<reference evidence="3 4" key="1">
    <citation type="submission" date="2020-08" db="EMBL/GenBank/DDBJ databases">
        <title>Genomic Encyclopedia of Type Strains, Phase III (KMG-III): the genomes of soil and plant-associated and newly described type strains.</title>
        <authorList>
            <person name="Whitman W."/>
        </authorList>
    </citation>
    <scope>NUCLEOTIDE SEQUENCE [LARGE SCALE GENOMIC DNA]</scope>
    <source>
        <strain evidence="3 4">CECT 3273</strain>
    </source>
</reference>